<sequence>MASRLRAIRPLLDRVLVQRVKPATKTAGGILLPESSAANELKEGEVLAVGPGRRAANGELVPMEVKSGDKVMLPEYGGVSVNVGDGNEYALFREDELIGVLQGK</sequence>
<dbReference type="SMART" id="SM00883">
    <property type="entry name" value="Cpn10"/>
    <property type="match status" value="1"/>
</dbReference>
<keyword evidence="2 6" id="KW-0143">Chaperone</keyword>
<dbReference type="InterPro" id="IPR020818">
    <property type="entry name" value="Chaperonin_GroES"/>
</dbReference>
<dbReference type="GO" id="GO:0051082">
    <property type="term" value="F:unfolded protein binding"/>
    <property type="evidence" value="ECO:0007669"/>
    <property type="project" value="TreeGrafter"/>
</dbReference>
<dbReference type="InParanoid" id="A0A096P8M5"/>
<evidence type="ECO:0000313" key="9">
    <source>
        <dbReference type="Proteomes" id="UP000009170"/>
    </source>
</evidence>
<dbReference type="PRINTS" id="PR00297">
    <property type="entry name" value="CHAPERONIN10"/>
</dbReference>
<dbReference type="GO" id="GO:0005524">
    <property type="term" value="F:ATP binding"/>
    <property type="evidence" value="ECO:0007669"/>
    <property type="project" value="InterPro"/>
</dbReference>
<dbReference type="Pfam" id="PF00166">
    <property type="entry name" value="Cpn10"/>
    <property type="match status" value="1"/>
</dbReference>
<evidence type="ECO:0000256" key="5">
    <source>
        <dbReference type="ARBA" id="ARBA00083733"/>
    </source>
</evidence>
<dbReference type="Gene3D" id="2.30.33.40">
    <property type="entry name" value="GroES chaperonin"/>
    <property type="match status" value="1"/>
</dbReference>
<dbReference type="CDD" id="cd00320">
    <property type="entry name" value="cpn10"/>
    <property type="match status" value="1"/>
</dbReference>
<dbReference type="EMBL" id="KZ155825">
    <property type="protein sequence ID" value="OUS44320.1"/>
    <property type="molecule type" value="Genomic_DNA"/>
</dbReference>
<comment type="function">
    <text evidence="3">Seems to function only as a co-chaperone, along with cpn60, and in certain cases is essential for the discharge of biologically active proteins from cpn60.</text>
</comment>
<dbReference type="AlphaFoldDB" id="A0A096P8M5"/>
<dbReference type="GO" id="GO:0044183">
    <property type="term" value="F:protein folding chaperone"/>
    <property type="evidence" value="ECO:0007669"/>
    <property type="project" value="InterPro"/>
</dbReference>
<dbReference type="Proteomes" id="UP000009170">
    <property type="component" value="Unassembled WGS sequence"/>
</dbReference>
<dbReference type="GO" id="GO:0046872">
    <property type="term" value="F:metal ion binding"/>
    <property type="evidence" value="ECO:0007669"/>
    <property type="project" value="TreeGrafter"/>
</dbReference>
<gene>
    <name evidence="8" type="ORF">BE221DRAFT_193780</name>
    <name evidence="7" type="ORF">OT_ostta16g01700</name>
</gene>
<organism evidence="7 9">
    <name type="scientific">Ostreococcus tauri</name>
    <name type="common">Marine green alga</name>
    <dbReference type="NCBI Taxonomy" id="70448"/>
    <lineage>
        <taxon>Eukaryota</taxon>
        <taxon>Viridiplantae</taxon>
        <taxon>Chlorophyta</taxon>
        <taxon>Mamiellophyceae</taxon>
        <taxon>Mamiellales</taxon>
        <taxon>Bathycoccaceae</taxon>
        <taxon>Ostreococcus</taxon>
    </lineage>
</organism>
<evidence type="ECO:0000256" key="1">
    <source>
        <dbReference type="ARBA" id="ARBA00006975"/>
    </source>
</evidence>
<evidence type="ECO:0000256" key="4">
    <source>
        <dbReference type="ARBA" id="ARBA00062160"/>
    </source>
</evidence>
<accession>A0A1Y5I460</accession>
<dbReference type="OrthoDB" id="184876at2759"/>
<dbReference type="InterPro" id="IPR018369">
    <property type="entry name" value="Chaprnonin_Cpn10_CS"/>
</dbReference>
<dbReference type="PROSITE" id="PS00681">
    <property type="entry name" value="CHAPERONINS_CPN10"/>
    <property type="match status" value="1"/>
</dbReference>
<dbReference type="SUPFAM" id="SSF50129">
    <property type="entry name" value="GroES-like"/>
    <property type="match status" value="1"/>
</dbReference>
<reference evidence="7 9" key="1">
    <citation type="journal article" date="2006" name="Proc. Natl. Acad. Sci. U.S.A.">
        <title>Genome analysis of the smallest free-living eukaryote Ostreococcus tauri unveils many unique features.</title>
        <authorList>
            <person name="Derelle E."/>
            <person name="Ferraz C."/>
            <person name="Rombauts S."/>
            <person name="Rouze P."/>
            <person name="Worden A.Z."/>
            <person name="Robbens S."/>
            <person name="Partensky F."/>
            <person name="Degroeve S."/>
            <person name="Echeynie S."/>
            <person name="Cooke R."/>
            <person name="Saeys Y."/>
            <person name="Wuyts J."/>
            <person name="Jabbari K."/>
            <person name="Bowler C."/>
            <person name="Panaud O."/>
            <person name="Piegu B."/>
            <person name="Ball S.G."/>
            <person name="Ral J.-P."/>
            <person name="Bouget F.-Y."/>
            <person name="Piganeau G."/>
            <person name="De Baets B."/>
            <person name="Picard A."/>
            <person name="Delseny M."/>
            <person name="Demaille J."/>
            <person name="Van de Peer Y."/>
            <person name="Moreau H."/>
        </authorList>
    </citation>
    <scope>NUCLEOTIDE SEQUENCE [LARGE SCALE GENOMIC DNA]</scope>
    <source>
        <strain evidence="7 9">OTTH0595</strain>
    </source>
</reference>
<dbReference type="PANTHER" id="PTHR10772:SF0">
    <property type="entry name" value="10 KDA HEAT SHOCK PROTEIN, MITOCHONDRIAL"/>
    <property type="match status" value="1"/>
</dbReference>
<comment type="similarity">
    <text evidence="1 6">Belongs to the GroES chaperonin family.</text>
</comment>
<evidence type="ECO:0000256" key="6">
    <source>
        <dbReference type="RuleBase" id="RU003479"/>
    </source>
</evidence>
<name>A0A096P8M5_OSTTA</name>
<protein>
    <recommendedName>
        <fullName evidence="5">Protein groES</fullName>
    </recommendedName>
</protein>
<dbReference type="InterPro" id="IPR037124">
    <property type="entry name" value="Chaperonin_GroES_sf"/>
</dbReference>
<evidence type="ECO:0000313" key="8">
    <source>
        <dbReference type="EMBL" id="OUS44320.1"/>
    </source>
</evidence>
<accession>A0A096P8M5</accession>
<dbReference type="GO" id="GO:0005739">
    <property type="term" value="C:mitochondrion"/>
    <property type="evidence" value="ECO:0007669"/>
    <property type="project" value="TreeGrafter"/>
</dbReference>
<reference evidence="8" key="3">
    <citation type="submission" date="2017-04" db="EMBL/GenBank/DDBJ databases">
        <title>Population genomics of picophytoplankton unveils novel chromosome hypervariability.</title>
        <authorList>
            <consortium name="DOE Joint Genome Institute"/>
            <person name="Blanc-Mathieu R."/>
            <person name="Krasovec M."/>
            <person name="Hebrard M."/>
            <person name="Yau S."/>
            <person name="Desgranges E."/>
            <person name="Martin J."/>
            <person name="Schackwitz W."/>
            <person name="Kuo A."/>
            <person name="Salin G."/>
            <person name="Donnadieu C."/>
            <person name="Desdevises Y."/>
            <person name="Sanchez-Ferandin S."/>
            <person name="Moreau H."/>
            <person name="Rivals E."/>
            <person name="Grigoriev I.V."/>
            <person name="Grimsley N."/>
            <person name="Eyre-Walker A."/>
            <person name="Piganeau G."/>
        </authorList>
    </citation>
    <scope>NUCLEOTIDE SEQUENCE [LARGE SCALE GENOMIC DNA]</scope>
    <source>
        <strain evidence="8">RCC 1115</strain>
    </source>
</reference>
<proteinExistence type="inferred from homology"/>
<dbReference type="Proteomes" id="UP000195557">
    <property type="component" value="Unassembled WGS sequence"/>
</dbReference>
<dbReference type="GO" id="GO:0051087">
    <property type="term" value="F:protein-folding chaperone binding"/>
    <property type="evidence" value="ECO:0007669"/>
    <property type="project" value="TreeGrafter"/>
</dbReference>
<evidence type="ECO:0000256" key="3">
    <source>
        <dbReference type="ARBA" id="ARBA00053355"/>
    </source>
</evidence>
<dbReference type="InterPro" id="IPR011032">
    <property type="entry name" value="GroES-like_sf"/>
</dbReference>
<keyword evidence="9" id="KW-1185">Reference proteome</keyword>
<dbReference type="FunFam" id="2.30.33.40:FF:000002">
    <property type="entry name" value="10 kDa chaperonin, mitochondrial"/>
    <property type="match status" value="1"/>
</dbReference>
<dbReference type="PANTHER" id="PTHR10772">
    <property type="entry name" value="10 KDA HEAT SHOCK PROTEIN"/>
    <property type="match status" value="1"/>
</dbReference>
<evidence type="ECO:0000313" key="7">
    <source>
        <dbReference type="EMBL" id="CEG00377.1"/>
    </source>
</evidence>
<dbReference type="HAMAP" id="MF_00580">
    <property type="entry name" value="CH10"/>
    <property type="match status" value="1"/>
</dbReference>
<evidence type="ECO:0000256" key="2">
    <source>
        <dbReference type="ARBA" id="ARBA00023186"/>
    </source>
</evidence>
<accession>A0A454XUI7</accession>
<dbReference type="STRING" id="70448.A0A096P8M5"/>
<comment type="subunit">
    <text evidence="4">Forms stable complexes with CPN60 in the presence of ATP.</text>
</comment>
<reference evidence="7" key="2">
    <citation type="journal article" date="2014" name="BMC Genomics">
        <title>An improved genome of the model marine alga Ostreococcus tauri unfolds by assessing Illumina de novo assemblies.</title>
        <authorList>
            <person name="Blanc-Mathieu R."/>
            <person name="Verhelst B."/>
            <person name="Derelle E."/>
            <person name="Rombauts S."/>
            <person name="Bouget F.Y."/>
            <person name="Carre I."/>
            <person name="Chateau A."/>
            <person name="Eyre-Walker A."/>
            <person name="Grimsley N."/>
            <person name="Moreau H."/>
            <person name="Piegu B."/>
            <person name="Rivals E."/>
            <person name="Schackwitz W."/>
            <person name="Van de Peer Y."/>
            <person name="Piganeau G."/>
        </authorList>
    </citation>
    <scope>NUCLEOTIDE SEQUENCE</scope>
    <source>
        <strain evidence="7">RCC4221</strain>
    </source>
</reference>
<dbReference type="EMBL" id="CAID01000016">
    <property type="protein sequence ID" value="CEG00377.1"/>
    <property type="molecule type" value="Genomic_DNA"/>
</dbReference>
<dbReference type="FunCoup" id="A0A096P8M5">
    <property type="interactions" value="1132"/>
</dbReference>